<feature type="compositionally biased region" description="Basic and acidic residues" evidence="1">
    <location>
        <begin position="69"/>
        <end position="100"/>
    </location>
</feature>
<feature type="region of interest" description="Disordered" evidence="1">
    <location>
        <begin position="1"/>
        <end position="160"/>
    </location>
</feature>
<dbReference type="Proteomes" id="UP001500668">
    <property type="component" value="Unassembled WGS sequence"/>
</dbReference>
<reference evidence="2 3" key="1">
    <citation type="journal article" date="2019" name="Int. J. Syst. Evol. Microbiol.">
        <title>The Global Catalogue of Microorganisms (GCM) 10K type strain sequencing project: providing services to taxonomists for standard genome sequencing and annotation.</title>
        <authorList>
            <consortium name="The Broad Institute Genomics Platform"/>
            <consortium name="The Broad Institute Genome Sequencing Center for Infectious Disease"/>
            <person name="Wu L."/>
            <person name="Ma J."/>
        </authorList>
    </citation>
    <scope>NUCLEOTIDE SEQUENCE [LARGE SCALE GENOMIC DNA]</scope>
    <source>
        <strain evidence="2 3">JCM 5067</strain>
    </source>
</reference>
<protein>
    <submittedName>
        <fullName evidence="2">Uncharacterized protein</fullName>
    </submittedName>
</protein>
<dbReference type="EMBL" id="BAAACA010000035">
    <property type="protein sequence ID" value="GAA0613807.1"/>
    <property type="molecule type" value="Genomic_DNA"/>
</dbReference>
<sequence length="160" mass="17496">MQKPSVRPARSPRERPTGAPQSEREQKRFRSGTSGCSITAVAGLGRGTPGTVTRPAPSLLRAEVPVDGPELRTETERALPEPVSERERRPETERRDVEEREERDEAEERPERADPADEEPLSLRAPAATPVAGEEMLPFTDTTGASPQVSQYSSPPPMSS</sequence>
<evidence type="ECO:0000256" key="1">
    <source>
        <dbReference type="SAM" id="MobiDB-lite"/>
    </source>
</evidence>
<name>A0ABN1GL72_9ACTN</name>
<accession>A0ABN1GL72</accession>
<gene>
    <name evidence="2" type="ORF">GCM10010394_49690</name>
</gene>
<proteinExistence type="predicted"/>
<comment type="caution">
    <text evidence="2">The sequence shown here is derived from an EMBL/GenBank/DDBJ whole genome shotgun (WGS) entry which is preliminary data.</text>
</comment>
<keyword evidence="3" id="KW-1185">Reference proteome</keyword>
<organism evidence="2 3">
    <name type="scientific">Streptomyces crystallinus</name>
    <dbReference type="NCBI Taxonomy" id="68191"/>
    <lineage>
        <taxon>Bacteria</taxon>
        <taxon>Bacillati</taxon>
        <taxon>Actinomycetota</taxon>
        <taxon>Actinomycetes</taxon>
        <taxon>Kitasatosporales</taxon>
        <taxon>Streptomycetaceae</taxon>
        <taxon>Streptomyces</taxon>
    </lineage>
</organism>
<evidence type="ECO:0000313" key="2">
    <source>
        <dbReference type="EMBL" id="GAA0613807.1"/>
    </source>
</evidence>
<feature type="compositionally biased region" description="Basic and acidic residues" evidence="1">
    <location>
        <begin position="11"/>
        <end position="28"/>
    </location>
</feature>
<evidence type="ECO:0000313" key="3">
    <source>
        <dbReference type="Proteomes" id="UP001500668"/>
    </source>
</evidence>